<dbReference type="EMBL" id="AAWS01000012">
    <property type="protein sequence ID" value="EAY29253.1"/>
    <property type="molecule type" value="Genomic_DNA"/>
</dbReference>
<comment type="caution">
    <text evidence="3">The sequence shown here is derived from an EMBL/GenBank/DDBJ whole genome shotgun (WGS) entry which is preliminary data.</text>
</comment>
<dbReference type="GO" id="GO:0008897">
    <property type="term" value="F:holo-[acyl-carrier-protein] synthase activity"/>
    <property type="evidence" value="ECO:0007669"/>
    <property type="project" value="InterPro"/>
</dbReference>
<evidence type="ECO:0000313" key="4">
    <source>
        <dbReference type="Proteomes" id="UP000004095"/>
    </source>
</evidence>
<keyword evidence="1 3" id="KW-0808">Transferase</keyword>
<evidence type="ECO:0000256" key="1">
    <source>
        <dbReference type="ARBA" id="ARBA00022679"/>
    </source>
</evidence>
<dbReference type="InterPro" id="IPR037143">
    <property type="entry name" value="4-PPantetheinyl_Trfase_dom_sf"/>
</dbReference>
<organism evidence="3 4">
    <name type="scientific">Microscilla marina ATCC 23134</name>
    <dbReference type="NCBI Taxonomy" id="313606"/>
    <lineage>
        <taxon>Bacteria</taxon>
        <taxon>Pseudomonadati</taxon>
        <taxon>Bacteroidota</taxon>
        <taxon>Cytophagia</taxon>
        <taxon>Cytophagales</taxon>
        <taxon>Microscillaceae</taxon>
        <taxon>Microscilla</taxon>
    </lineage>
</organism>
<sequence length="214" mass="24610">MPLIHVENSNPQCSWGIWEIKESSQELIQALSPRSSEAFYLNDIEHEAKKSESTAARLVIKKLLELQHEEYMGILKGTNGKPYLADGAYRISLSHTENYAVGIIHTSKEVGIDIERVQGKLLKIAKRILSKEEQKEVNNNLEKITVYWSAKETLYKIHSKGQLFFNSDLLVSPFRLAQRGELQSFLRVNGTLNEHTLHYYCFNKDYYICFGQAN</sequence>
<dbReference type="OrthoDB" id="1190494at2"/>
<dbReference type="Pfam" id="PF01648">
    <property type="entry name" value="ACPS"/>
    <property type="match status" value="1"/>
</dbReference>
<reference evidence="3 4" key="1">
    <citation type="submission" date="2007-01" db="EMBL/GenBank/DDBJ databases">
        <authorList>
            <person name="Haygood M."/>
            <person name="Podell S."/>
            <person name="Anderson C."/>
            <person name="Hopkinson B."/>
            <person name="Roe K."/>
            <person name="Barbeau K."/>
            <person name="Gaasterland T."/>
            <person name="Ferriera S."/>
            <person name="Johnson J."/>
            <person name="Kravitz S."/>
            <person name="Beeson K."/>
            <person name="Sutton G."/>
            <person name="Rogers Y.-H."/>
            <person name="Friedman R."/>
            <person name="Frazier M."/>
            <person name="Venter J.C."/>
        </authorList>
    </citation>
    <scope>NUCLEOTIDE SEQUENCE [LARGE SCALE GENOMIC DNA]</scope>
    <source>
        <strain evidence="3 4">ATCC 23134</strain>
    </source>
</reference>
<protein>
    <submittedName>
        <fullName evidence="3">4'-phosphopantetheinyl transferase superfamily</fullName>
    </submittedName>
</protein>
<dbReference type="InterPro" id="IPR008278">
    <property type="entry name" value="4-PPantetheinyl_Trfase_dom"/>
</dbReference>
<name>A1ZKM7_MICM2</name>
<dbReference type="Gene3D" id="3.90.470.20">
    <property type="entry name" value="4'-phosphopantetheinyl transferase domain"/>
    <property type="match status" value="2"/>
</dbReference>
<feature type="domain" description="4'-phosphopantetheinyl transferase" evidence="2">
    <location>
        <begin position="110"/>
        <end position="208"/>
    </location>
</feature>
<dbReference type="SUPFAM" id="SSF56214">
    <property type="entry name" value="4'-phosphopantetheinyl transferase"/>
    <property type="match status" value="2"/>
</dbReference>
<keyword evidence="4" id="KW-1185">Reference proteome</keyword>
<evidence type="ECO:0000259" key="2">
    <source>
        <dbReference type="Pfam" id="PF01648"/>
    </source>
</evidence>
<gene>
    <name evidence="3" type="ORF">M23134_02444</name>
</gene>
<proteinExistence type="predicted"/>
<dbReference type="GO" id="GO:0000287">
    <property type="term" value="F:magnesium ion binding"/>
    <property type="evidence" value="ECO:0007669"/>
    <property type="project" value="InterPro"/>
</dbReference>
<accession>A1ZKM7</accession>
<dbReference type="RefSeq" id="WP_002696925.1">
    <property type="nucleotide sequence ID" value="NZ_AAWS01000012.1"/>
</dbReference>
<evidence type="ECO:0000313" key="3">
    <source>
        <dbReference type="EMBL" id="EAY29253.1"/>
    </source>
</evidence>
<dbReference type="eggNOG" id="COG2091">
    <property type="taxonomic scope" value="Bacteria"/>
</dbReference>
<dbReference type="Proteomes" id="UP000004095">
    <property type="component" value="Unassembled WGS sequence"/>
</dbReference>
<dbReference type="AlphaFoldDB" id="A1ZKM7"/>